<dbReference type="GO" id="GO:0044325">
    <property type="term" value="F:transmembrane transporter binding"/>
    <property type="evidence" value="ECO:0007669"/>
    <property type="project" value="TreeGrafter"/>
</dbReference>
<evidence type="ECO:0000259" key="2">
    <source>
        <dbReference type="PROSITE" id="PS50106"/>
    </source>
</evidence>
<dbReference type="Pfam" id="PF00595">
    <property type="entry name" value="PDZ"/>
    <property type="match status" value="1"/>
</dbReference>
<feature type="region of interest" description="Disordered" evidence="1">
    <location>
        <begin position="556"/>
        <end position="601"/>
    </location>
</feature>
<dbReference type="VEuPathDB" id="VectorBase:ASIS004101"/>
<accession>A0A084WNW9</accession>
<dbReference type="GO" id="GO:0050806">
    <property type="term" value="P:positive regulation of synaptic transmission"/>
    <property type="evidence" value="ECO:0007669"/>
    <property type="project" value="TreeGrafter"/>
</dbReference>
<dbReference type="PROSITE" id="PS50106">
    <property type="entry name" value="PDZ"/>
    <property type="match status" value="1"/>
</dbReference>
<feature type="compositionally biased region" description="Basic and acidic residues" evidence="1">
    <location>
        <begin position="79"/>
        <end position="89"/>
    </location>
</feature>
<dbReference type="GO" id="GO:0042391">
    <property type="term" value="P:regulation of membrane potential"/>
    <property type="evidence" value="ECO:0007669"/>
    <property type="project" value="TreeGrafter"/>
</dbReference>
<feature type="domain" description="PDZ" evidence="2">
    <location>
        <begin position="447"/>
        <end position="538"/>
    </location>
</feature>
<dbReference type="Gene3D" id="3.30.40.10">
    <property type="entry name" value="Zinc/RING finger domain, C3HC4 (zinc finger)"/>
    <property type="match status" value="1"/>
</dbReference>
<dbReference type="PANTHER" id="PTHR12157">
    <property type="entry name" value="REGULATING SYNAPTIC MEMBRANE EXOCYTOSIS PROTEIN"/>
    <property type="match status" value="1"/>
</dbReference>
<dbReference type="GO" id="GO:0042734">
    <property type="term" value="C:presynaptic membrane"/>
    <property type="evidence" value="ECO:0007669"/>
    <property type="project" value="TreeGrafter"/>
</dbReference>
<proteinExistence type="predicted"/>
<gene>
    <name evidence="3" type="ORF">ZHAS_00020099</name>
</gene>
<dbReference type="STRING" id="74873.A0A084WNW9"/>
<dbReference type="CDD" id="cd06714">
    <property type="entry name" value="PDZ_RIM-like"/>
    <property type="match status" value="1"/>
</dbReference>
<dbReference type="SMART" id="SM00228">
    <property type="entry name" value="PDZ"/>
    <property type="match status" value="1"/>
</dbReference>
<evidence type="ECO:0000256" key="1">
    <source>
        <dbReference type="SAM" id="MobiDB-lite"/>
    </source>
</evidence>
<dbReference type="Proteomes" id="UP000030765">
    <property type="component" value="Unassembled WGS sequence"/>
</dbReference>
<dbReference type="Gene3D" id="2.30.42.10">
    <property type="match status" value="1"/>
</dbReference>
<reference evidence="3 5" key="1">
    <citation type="journal article" date="2014" name="BMC Genomics">
        <title>Genome sequence of Anopheles sinensis provides insight into genetics basis of mosquito competence for malaria parasites.</title>
        <authorList>
            <person name="Zhou D."/>
            <person name="Zhang D."/>
            <person name="Ding G."/>
            <person name="Shi L."/>
            <person name="Hou Q."/>
            <person name="Ye Y."/>
            <person name="Xu Y."/>
            <person name="Zhou H."/>
            <person name="Xiong C."/>
            <person name="Li S."/>
            <person name="Yu J."/>
            <person name="Hong S."/>
            <person name="Yu X."/>
            <person name="Zou P."/>
            <person name="Chen C."/>
            <person name="Chang X."/>
            <person name="Wang W."/>
            <person name="Lv Y."/>
            <person name="Sun Y."/>
            <person name="Ma L."/>
            <person name="Shen B."/>
            <person name="Zhu C."/>
        </authorList>
    </citation>
    <scope>NUCLEOTIDE SEQUENCE [LARGE SCALE GENOMIC DNA]</scope>
</reference>
<name>A0A084WNW9_ANOSI</name>
<dbReference type="InterPro" id="IPR011011">
    <property type="entry name" value="Znf_FYVE_PHD"/>
</dbReference>
<protein>
    <submittedName>
        <fullName evidence="3">AGAP003604-PA-like protein</fullName>
    </submittedName>
</protein>
<sequence>MDGQRVFHSPPRLTAIHRLQIVATDEASHQQPSMENTGAFGKLKQTLSTSLLTAQDRVNKMSPRPSLVPDATEPPPHAAGDDPYKDAGGSERGACDTNNKFNTRSGSCRICLKSFKPNDFKKTCVECDQKVCEDCASYSKLQEAEDLGLWRCSVCRRKMASRICIPQESTDSALEVPVMETLQRRHSDIKLGFGQHLDDGKGSALAPPRSPELRRHSDVSPASLKELEKLKGVQKPTNDMDWRKGHSAAPSRSSSPPGRKDSELGAPRVISRRPSTKMSRQRSYDDEFKTMSSDTNLAEAGLNLPPPMPRRKSAYDVYAPGVLVNAMQSVKLAPDDSEKISTSRRSSMKIMNDGSEFGGDSHTVADMKAAGLIVDDDRRHKRRGSQLPDISALKDKTAQNSANISVYQCPALEDLEAPKRQTSLDGEGIKIVIHDADAGPLCAAKRSVTLRRDPSDKAHRTRGFGMRVVGGKTGTDGRLFAYIVWTVPGGPAEKGGLQQGDKILEWCGASLTDRSFEEVCAIMDRTGDTAELLVEHATDFKMCELLDEGGMGMNVGSTYSSNNSQRALPDTNVHNLTSESESTVDKSPSSPTRRKLPKTPV</sequence>
<dbReference type="AlphaFoldDB" id="A0A084WNW9"/>
<dbReference type="OrthoDB" id="10059918at2759"/>
<dbReference type="PANTHER" id="PTHR12157:SF24">
    <property type="entry name" value="FIFE, ISOFORM D"/>
    <property type="match status" value="1"/>
</dbReference>
<dbReference type="GO" id="GO:0048791">
    <property type="term" value="P:calcium ion-regulated exocytosis of neurotransmitter"/>
    <property type="evidence" value="ECO:0007669"/>
    <property type="project" value="TreeGrafter"/>
</dbReference>
<evidence type="ECO:0000313" key="5">
    <source>
        <dbReference type="Proteomes" id="UP000030765"/>
    </source>
</evidence>
<evidence type="ECO:0000313" key="4">
    <source>
        <dbReference type="EnsemblMetazoa" id="ASIC020099-PA"/>
    </source>
</evidence>
<evidence type="ECO:0000313" key="3">
    <source>
        <dbReference type="EMBL" id="KFB51913.1"/>
    </source>
</evidence>
<dbReference type="FunFam" id="2.30.42.10:FF:000204">
    <property type="entry name" value="Fife, isoform B"/>
    <property type="match status" value="1"/>
</dbReference>
<feature type="region of interest" description="Disordered" evidence="1">
    <location>
        <begin position="192"/>
        <end position="292"/>
    </location>
</feature>
<feature type="compositionally biased region" description="Polar residues" evidence="1">
    <location>
        <begin position="556"/>
        <end position="591"/>
    </location>
</feature>
<dbReference type="EMBL" id="ATLV01024761">
    <property type="status" value="NOT_ANNOTATED_CDS"/>
    <property type="molecule type" value="Genomic_DNA"/>
</dbReference>
<dbReference type="InterPro" id="IPR001478">
    <property type="entry name" value="PDZ"/>
</dbReference>
<feature type="region of interest" description="Disordered" evidence="1">
    <location>
        <begin position="335"/>
        <end position="362"/>
    </location>
</feature>
<dbReference type="InterPro" id="IPR036034">
    <property type="entry name" value="PDZ_sf"/>
</dbReference>
<dbReference type="SUPFAM" id="SSF57903">
    <property type="entry name" value="FYVE/PHD zinc finger"/>
    <property type="match status" value="1"/>
</dbReference>
<dbReference type="EMBL" id="KE525360">
    <property type="protein sequence ID" value="KFB51913.1"/>
    <property type="molecule type" value="Genomic_DNA"/>
</dbReference>
<dbReference type="GO" id="GO:0031267">
    <property type="term" value="F:small GTPase binding"/>
    <property type="evidence" value="ECO:0007669"/>
    <property type="project" value="InterPro"/>
</dbReference>
<dbReference type="InterPro" id="IPR013083">
    <property type="entry name" value="Znf_RING/FYVE/PHD"/>
</dbReference>
<dbReference type="InterPro" id="IPR039032">
    <property type="entry name" value="Rim-like"/>
</dbReference>
<feature type="compositionally biased region" description="Low complexity" evidence="1">
    <location>
        <begin position="247"/>
        <end position="257"/>
    </location>
</feature>
<dbReference type="EMBL" id="ATLV01024759">
    <property type="status" value="NOT_ANNOTATED_CDS"/>
    <property type="molecule type" value="Genomic_DNA"/>
</dbReference>
<dbReference type="OMA" id="KMASRIC"/>
<keyword evidence="5" id="KW-1185">Reference proteome</keyword>
<organism evidence="3">
    <name type="scientific">Anopheles sinensis</name>
    <name type="common">Mosquito</name>
    <dbReference type="NCBI Taxonomy" id="74873"/>
    <lineage>
        <taxon>Eukaryota</taxon>
        <taxon>Metazoa</taxon>
        <taxon>Ecdysozoa</taxon>
        <taxon>Arthropoda</taxon>
        <taxon>Hexapoda</taxon>
        <taxon>Insecta</taxon>
        <taxon>Pterygota</taxon>
        <taxon>Neoptera</taxon>
        <taxon>Endopterygota</taxon>
        <taxon>Diptera</taxon>
        <taxon>Nematocera</taxon>
        <taxon>Culicoidea</taxon>
        <taxon>Culicidae</taxon>
        <taxon>Anophelinae</taxon>
        <taxon>Anopheles</taxon>
    </lineage>
</organism>
<dbReference type="SUPFAM" id="SSF50156">
    <property type="entry name" value="PDZ domain-like"/>
    <property type="match status" value="1"/>
</dbReference>
<dbReference type="EnsemblMetazoa" id="ASIC020099-RA">
    <property type="protein sequence ID" value="ASIC020099-PA"/>
    <property type="gene ID" value="ASIC020099"/>
</dbReference>
<reference evidence="4" key="2">
    <citation type="submission" date="2020-05" db="UniProtKB">
        <authorList>
            <consortium name="EnsemblMetazoa"/>
        </authorList>
    </citation>
    <scope>IDENTIFICATION</scope>
</reference>
<feature type="region of interest" description="Disordered" evidence="1">
    <location>
        <begin position="58"/>
        <end position="91"/>
    </location>
</feature>
<dbReference type="VEuPathDB" id="VectorBase:ASIC020099"/>
<dbReference type="EMBL" id="ATLV01024760">
    <property type="status" value="NOT_ANNOTATED_CDS"/>
    <property type="molecule type" value="Genomic_DNA"/>
</dbReference>
<feature type="compositionally biased region" description="Basic residues" evidence="1">
    <location>
        <begin position="592"/>
        <end position="601"/>
    </location>
</feature>
<dbReference type="GO" id="GO:0048167">
    <property type="term" value="P:regulation of synaptic plasticity"/>
    <property type="evidence" value="ECO:0007669"/>
    <property type="project" value="TreeGrafter"/>
</dbReference>
<dbReference type="GO" id="GO:0048788">
    <property type="term" value="C:cytoskeleton of presynaptic active zone"/>
    <property type="evidence" value="ECO:0007669"/>
    <property type="project" value="TreeGrafter"/>
</dbReference>